<feature type="transmembrane region" description="Helical" evidence="8">
    <location>
        <begin position="313"/>
        <end position="330"/>
    </location>
</feature>
<evidence type="ECO:0000313" key="11">
    <source>
        <dbReference type="Proteomes" id="UP000179251"/>
    </source>
</evidence>
<evidence type="ECO:0000259" key="9">
    <source>
        <dbReference type="Pfam" id="PF13231"/>
    </source>
</evidence>
<dbReference type="STRING" id="1798325.A2834_03255"/>
<dbReference type="InterPro" id="IPR050297">
    <property type="entry name" value="LipidA_mod_glycosyltrf_83"/>
</dbReference>
<evidence type="ECO:0000313" key="10">
    <source>
        <dbReference type="EMBL" id="OGF62458.1"/>
    </source>
</evidence>
<keyword evidence="7 8" id="KW-0472">Membrane</keyword>
<feature type="transmembrane region" description="Helical" evidence="8">
    <location>
        <begin position="380"/>
        <end position="402"/>
    </location>
</feature>
<feature type="transmembrane region" description="Helical" evidence="8">
    <location>
        <begin position="7"/>
        <end position="24"/>
    </location>
</feature>
<keyword evidence="3" id="KW-0328">Glycosyltransferase</keyword>
<dbReference type="PANTHER" id="PTHR33908:SF11">
    <property type="entry name" value="MEMBRANE PROTEIN"/>
    <property type="match status" value="1"/>
</dbReference>
<reference evidence="10 11" key="1">
    <citation type="journal article" date="2016" name="Nat. Commun.">
        <title>Thousands of microbial genomes shed light on interconnected biogeochemical processes in an aquifer system.</title>
        <authorList>
            <person name="Anantharaman K."/>
            <person name="Brown C.T."/>
            <person name="Hug L.A."/>
            <person name="Sharon I."/>
            <person name="Castelle C.J."/>
            <person name="Probst A.J."/>
            <person name="Thomas B.C."/>
            <person name="Singh A."/>
            <person name="Wilkins M.J."/>
            <person name="Karaoz U."/>
            <person name="Brodie E.L."/>
            <person name="Williams K.H."/>
            <person name="Hubbard S.S."/>
            <person name="Banfield J.F."/>
        </authorList>
    </citation>
    <scope>NUCLEOTIDE SEQUENCE [LARGE SCALE GENOMIC DNA]</scope>
</reference>
<feature type="transmembrane region" description="Helical" evidence="8">
    <location>
        <begin position="407"/>
        <end position="424"/>
    </location>
</feature>
<dbReference type="EMBL" id="MFHD01000017">
    <property type="protein sequence ID" value="OGF62458.1"/>
    <property type="molecule type" value="Genomic_DNA"/>
</dbReference>
<dbReference type="GO" id="GO:0005886">
    <property type="term" value="C:plasma membrane"/>
    <property type="evidence" value="ECO:0007669"/>
    <property type="project" value="UniProtKB-SubCell"/>
</dbReference>
<gene>
    <name evidence="10" type="ORF">A2834_03255</name>
</gene>
<accession>A0A1F5VGS8</accession>
<dbReference type="Proteomes" id="UP000179251">
    <property type="component" value="Unassembled WGS sequence"/>
</dbReference>
<name>A0A1F5VGS8_9BACT</name>
<keyword evidence="2" id="KW-1003">Cell membrane</keyword>
<dbReference type="Pfam" id="PF13231">
    <property type="entry name" value="PMT_2"/>
    <property type="match status" value="1"/>
</dbReference>
<evidence type="ECO:0000256" key="5">
    <source>
        <dbReference type="ARBA" id="ARBA00022692"/>
    </source>
</evidence>
<evidence type="ECO:0000256" key="3">
    <source>
        <dbReference type="ARBA" id="ARBA00022676"/>
    </source>
</evidence>
<dbReference type="GO" id="GO:0016763">
    <property type="term" value="F:pentosyltransferase activity"/>
    <property type="evidence" value="ECO:0007669"/>
    <property type="project" value="TreeGrafter"/>
</dbReference>
<sequence>MLSRDNFILFFLFLILIVFGAWQLPKSPATWFDEGINLGIAKSLIQDGVYSLKIGPDEFVESRQFLITSNYPVLLPVALSIKLFGFNLAAARAPMVLFLFLFALAAYFLVKKLYGKTAALMSVALIVSFTPFYGNGKAVLGEIPGLFYFLCALILLILPGKKPSREYFCGFGSEQAWFFRRAKNCEAFTPSSGAGRNEESKNTARLVFNLRLLFAGFFAGLSAATKPFFLIVPIAIFAGEIFSLGGLASKLKRIAVLAAGAVLPMAIWLYTILPSFSFGGFLSAITYYSNSYASTNFGNLIWANFLRFFTESTPIHFAVLFLVSAAFLVWKRKSKPRSSTLGVESPKTPSVFPRGFDFIENTLAIFVLLTMAFYLKTPGWYRYFFPAHMILFLIFPAALIYLLNKKIAISVVVLLFLFQLGYTINQRNTSIYYSDEAEMFSKYVMETTAPQDKNLIINGPSAAFLIENRQVYQYLQINPVLSFGRGDAAEYSYIAVQGAWPESLDQNLKSDYTVHKQVGHYALYRKINF</sequence>
<keyword evidence="4" id="KW-0808">Transferase</keyword>
<feature type="transmembrane region" description="Helical" evidence="8">
    <location>
        <begin position="89"/>
        <end position="110"/>
    </location>
</feature>
<dbReference type="InterPro" id="IPR038731">
    <property type="entry name" value="RgtA/B/C-like"/>
</dbReference>
<organism evidence="10 11">
    <name type="scientific">Candidatus Giovannonibacteria bacterium RIFCSPHIGHO2_01_FULL_45_23</name>
    <dbReference type="NCBI Taxonomy" id="1798325"/>
    <lineage>
        <taxon>Bacteria</taxon>
        <taxon>Candidatus Giovannoniibacteriota</taxon>
    </lineage>
</organism>
<keyword evidence="5 8" id="KW-0812">Transmembrane</keyword>
<dbReference type="GO" id="GO:0009103">
    <property type="term" value="P:lipopolysaccharide biosynthetic process"/>
    <property type="evidence" value="ECO:0007669"/>
    <property type="project" value="UniProtKB-ARBA"/>
</dbReference>
<protein>
    <recommendedName>
        <fullName evidence="9">Glycosyltransferase RgtA/B/C/D-like domain-containing protein</fullName>
    </recommendedName>
</protein>
<feature type="transmembrane region" description="Helical" evidence="8">
    <location>
        <begin position="230"/>
        <end position="247"/>
    </location>
</feature>
<evidence type="ECO:0000256" key="4">
    <source>
        <dbReference type="ARBA" id="ARBA00022679"/>
    </source>
</evidence>
<evidence type="ECO:0000256" key="7">
    <source>
        <dbReference type="ARBA" id="ARBA00023136"/>
    </source>
</evidence>
<feature type="transmembrane region" description="Helical" evidence="8">
    <location>
        <begin position="139"/>
        <end position="158"/>
    </location>
</feature>
<evidence type="ECO:0000256" key="8">
    <source>
        <dbReference type="SAM" id="Phobius"/>
    </source>
</evidence>
<feature type="domain" description="Glycosyltransferase RgtA/B/C/D-like" evidence="9">
    <location>
        <begin position="78"/>
        <end position="163"/>
    </location>
</feature>
<keyword evidence="6 8" id="KW-1133">Transmembrane helix</keyword>
<evidence type="ECO:0000256" key="1">
    <source>
        <dbReference type="ARBA" id="ARBA00004651"/>
    </source>
</evidence>
<comment type="subcellular location">
    <subcellularLocation>
        <location evidence="1">Cell membrane</location>
        <topology evidence="1">Multi-pass membrane protein</topology>
    </subcellularLocation>
</comment>
<comment type="caution">
    <text evidence="10">The sequence shown here is derived from an EMBL/GenBank/DDBJ whole genome shotgun (WGS) entry which is preliminary data.</text>
</comment>
<feature type="transmembrane region" description="Helical" evidence="8">
    <location>
        <begin position="254"/>
        <end position="273"/>
    </location>
</feature>
<dbReference type="AlphaFoldDB" id="A0A1F5VGS8"/>
<feature type="transmembrane region" description="Helical" evidence="8">
    <location>
        <begin position="117"/>
        <end position="133"/>
    </location>
</feature>
<proteinExistence type="predicted"/>
<feature type="transmembrane region" description="Helical" evidence="8">
    <location>
        <begin position="206"/>
        <end position="224"/>
    </location>
</feature>
<dbReference type="PANTHER" id="PTHR33908">
    <property type="entry name" value="MANNOSYLTRANSFERASE YKCB-RELATED"/>
    <property type="match status" value="1"/>
</dbReference>
<evidence type="ECO:0000256" key="2">
    <source>
        <dbReference type="ARBA" id="ARBA00022475"/>
    </source>
</evidence>
<evidence type="ECO:0000256" key="6">
    <source>
        <dbReference type="ARBA" id="ARBA00022989"/>
    </source>
</evidence>